<keyword evidence="9" id="KW-1185">Reference proteome</keyword>
<dbReference type="Pfam" id="PF13886">
    <property type="entry name" value="TM7S3_TM198"/>
    <property type="match status" value="1"/>
</dbReference>
<sequence length="303" mass="33936">MNVEILNKLGEMMDNILGIQVLSGIMIIVFGIVFVFGLTNCILGYRLLRFWMMIFGFCIGAGIGFFLVYRIDTEEKAYYMGAMLGIGVVMAVLAFMIYRAGIFILGAGLGLFLSIYLIHPTSSFSFFLCILIGVGIGVLALRYDREVIIVGTSFLGGVTAGLSLAKLLAMDQIPYGILFGAAFAILGMLIQFAINKPRAAKATRREEQPDRRSSEERTKKKEALEDEAGQEDLEEKILEEELLDEDDFEDYFTGKLDLAKDERVSGSKKTDGAKAQDIHSQMWEQKKQQSQRRTRKRKIDITD</sequence>
<dbReference type="EMBL" id="JAOQJL010000035">
    <property type="protein sequence ID" value="MCU6766618.1"/>
    <property type="molecule type" value="Genomic_DNA"/>
</dbReference>
<evidence type="ECO:0000259" key="7">
    <source>
        <dbReference type="Pfam" id="PF13886"/>
    </source>
</evidence>
<evidence type="ECO:0000313" key="8">
    <source>
        <dbReference type="EMBL" id="MCU6766618.1"/>
    </source>
</evidence>
<proteinExistence type="predicted"/>
<dbReference type="Proteomes" id="UP001652409">
    <property type="component" value="Unassembled WGS sequence"/>
</dbReference>
<evidence type="ECO:0000256" key="5">
    <source>
        <dbReference type="SAM" id="MobiDB-lite"/>
    </source>
</evidence>
<feature type="compositionally biased region" description="Acidic residues" evidence="5">
    <location>
        <begin position="224"/>
        <end position="242"/>
    </location>
</feature>
<feature type="region of interest" description="Disordered" evidence="5">
    <location>
        <begin position="262"/>
        <end position="303"/>
    </location>
</feature>
<organism evidence="8 9">
    <name type="scientific">Blautia ammoniilytica</name>
    <dbReference type="NCBI Taxonomy" id="2981782"/>
    <lineage>
        <taxon>Bacteria</taxon>
        <taxon>Bacillati</taxon>
        <taxon>Bacillota</taxon>
        <taxon>Clostridia</taxon>
        <taxon>Lachnospirales</taxon>
        <taxon>Lachnospiraceae</taxon>
        <taxon>Blautia</taxon>
    </lineage>
</organism>
<evidence type="ECO:0000256" key="3">
    <source>
        <dbReference type="ARBA" id="ARBA00022989"/>
    </source>
</evidence>
<evidence type="ECO:0000256" key="1">
    <source>
        <dbReference type="ARBA" id="ARBA00004141"/>
    </source>
</evidence>
<keyword evidence="2 6" id="KW-0812">Transmembrane</keyword>
<reference evidence="8 9" key="1">
    <citation type="journal article" date="2021" name="ISME Commun">
        <title>Automated analysis of genomic sequences facilitates high-throughput and comprehensive description of bacteria.</title>
        <authorList>
            <person name="Hitch T.C.A."/>
        </authorList>
    </citation>
    <scope>NUCLEOTIDE SEQUENCE [LARGE SCALE GENOMIC DNA]</scope>
    <source>
        <strain evidence="8 9">Sanger_23</strain>
    </source>
</reference>
<feature type="compositionally biased region" description="Basic and acidic residues" evidence="5">
    <location>
        <begin position="203"/>
        <end position="223"/>
    </location>
</feature>
<evidence type="ECO:0000313" key="9">
    <source>
        <dbReference type="Proteomes" id="UP001652409"/>
    </source>
</evidence>
<feature type="region of interest" description="Disordered" evidence="5">
    <location>
        <begin position="201"/>
        <end position="242"/>
    </location>
</feature>
<protein>
    <submittedName>
        <fullName evidence="8">TMEM198/TM7SF3 family protein</fullName>
    </submittedName>
</protein>
<gene>
    <name evidence="8" type="ORF">OCV61_14610</name>
</gene>
<feature type="compositionally biased region" description="Basic residues" evidence="5">
    <location>
        <begin position="289"/>
        <end position="303"/>
    </location>
</feature>
<dbReference type="RefSeq" id="WP_262583091.1">
    <property type="nucleotide sequence ID" value="NZ_JAOQJL010000035.1"/>
</dbReference>
<evidence type="ECO:0000256" key="6">
    <source>
        <dbReference type="SAM" id="Phobius"/>
    </source>
</evidence>
<dbReference type="InterPro" id="IPR025256">
    <property type="entry name" value="TM7S3/TM198-like_dom"/>
</dbReference>
<feature type="transmembrane region" description="Helical" evidence="6">
    <location>
        <begin position="148"/>
        <end position="169"/>
    </location>
</feature>
<dbReference type="PANTHER" id="PTHR31247">
    <property type="entry name" value="TRANSMEMBRANE PROTEIN 198 FAMILY MEMBER"/>
    <property type="match status" value="1"/>
</dbReference>
<evidence type="ECO:0000256" key="2">
    <source>
        <dbReference type="ARBA" id="ARBA00022692"/>
    </source>
</evidence>
<feature type="transmembrane region" description="Helical" evidence="6">
    <location>
        <begin position="175"/>
        <end position="194"/>
    </location>
</feature>
<feature type="domain" description="TM7S3/TM198-like" evidence="7">
    <location>
        <begin position="32"/>
        <end position="159"/>
    </location>
</feature>
<comment type="caution">
    <text evidence="8">The sequence shown here is derived from an EMBL/GenBank/DDBJ whole genome shotgun (WGS) entry which is preliminary data.</text>
</comment>
<evidence type="ECO:0000256" key="4">
    <source>
        <dbReference type="ARBA" id="ARBA00023136"/>
    </source>
</evidence>
<feature type="transmembrane region" description="Helical" evidence="6">
    <location>
        <begin position="16"/>
        <end position="38"/>
    </location>
</feature>
<feature type="compositionally biased region" description="Basic and acidic residues" evidence="5">
    <location>
        <begin position="262"/>
        <end position="277"/>
    </location>
</feature>
<feature type="transmembrane region" description="Helical" evidence="6">
    <location>
        <begin position="124"/>
        <end position="141"/>
    </location>
</feature>
<dbReference type="InterPro" id="IPR040236">
    <property type="entry name" value="TMEM198"/>
</dbReference>
<name>A0ABT2TWK6_9FIRM</name>
<accession>A0ABT2TWK6</accession>
<keyword evidence="3 6" id="KW-1133">Transmembrane helix</keyword>
<feature type="transmembrane region" description="Helical" evidence="6">
    <location>
        <begin position="77"/>
        <end position="95"/>
    </location>
</feature>
<feature type="transmembrane region" description="Helical" evidence="6">
    <location>
        <begin position="50"/>
        <end position="71"/>
    </location>
</feature>
<keyword evidence="4 6" id="KW-0472">Membrane</keyword>
<comment type="subcellular location">
    <subcellularLocation>
        <location evidence="1">Membrane</location>
        <topology evidence="1">Multi-pass membrane protein</topology>
    </subcellularLocation>
</comment>
<dbReference type="PANTHER" id="PTHR31247:SF5">
    <property type="entry name" value="DUF4203 DOMAIN-CONTAINING PROTEIN"/>
    <property type="match status" value="1"/>
</dbReference>